<gene>
    <name evidence="10 12" type="primary">glyS</name>
    <name evidence="12" type="ORF">VLY81_06515</name>
</gene>
<keyword evidence="3 10" id="KW-0963">Cytoplasm</keyword>
<comment type="subunit">
    <text evidence="10">Tetramer of two alpha and two beta subunits.</text>
</comment>
<evidence type="ECO:0000256" key="6">
    <source>
        <dbReference type="ARBA" id="ARBA00022840"/>
    </source>
</evidence>
<evidence type="ECO:0000256" key="7">
    <source>
        <dbReference type="ARBA" id="ARBA00022917"/>
    </source>
</evidence>
<proteinExistence type="inferred from homology"/>
<accession>A0ABZ1BUK4</accession>
<evidence type="ECO:0000256" key="1">
    <source>
        <dbReference type="ARBA" id="ARBA00004496"/>
    </source>
</evidence>
<evidence type="ECO:0000313" key="12">
    <source>
        <dbReference type="EMBL" id="WRP15802.1"/>
    </source>
</evidence>
<dbReference type="NCBIfam" id="TIGR00211">
    <property type="entry name" value="glyS"/>
    <property type="match status" value="1"/>
</dbReference>
<keyword evidence="6 10" id="KW-0067">ATP-binding</keyword>
<comment type="similarity">
    <text evidence="2 10">Belongs to the class-II aminoacyl-tRNA synthetase family.</text>
</comment>
<evidence type="ECO:0000256" key="4">
    <source>
        <dbReference type="ARBA" id="ARBA00022598"/>
    </source>
</evidence>
<keyword evidence="8 10" id="KW-0030">Aminoacyl-tRNA synthetase</keyword>
<evidence type="ECO:0000313" key="13">
    <source>
        <dbReference type="Proteomes" id="UP001333102"/>
    </source>
</evidence>
<evidence type="ECO:0000256" key="3">
    <source>
        <dbReference type="ARBA" id="ARBA00022490"/>
    </source>
</evidence>
<dbReference type="EC" id="6.1.1.14" evidence="10"/>
<keyword evidence="4 10" id="KW-0436">Ligase</keyword>
<protein>
    <recommendedName>
        <fullName evidence="10">Glycine--tRNA ligase beta subunit</fullName>
        <ecNumber evidence="10">6.1.1.14</ecNumber>
    </recommendedName>
    <alternativeName>
        <fullName evidence="10">Glycyl-tRNA synthetase beta subunit</fullName>
        <shortName evidence="10">GlyRS</shortName>
    </alternativeName>
</protein>
<evidence type="ECO:0000256" key="10">
    <source>
        <dbReference type="HAMAP-Rule" id="MF_00255"/>
    </source>
</evidence>
<evidence type="ECO:0000256" key="5">
    <source>
        <dbReference type="ARBA" id="ARBA00022741"/>
    </source>
</evidence>
<comment type="catalytic activity">
    <reaction evidence="9 10">
        <text>tRNA(Gly) + glycine + ATP = glycyl-tRNA(Gly) + AMP + diphosphate</text>
        <dbReference type="Rhea" id="RHEA:16013"/>
        <dbReference type="Rhea" id="RHEA-COMP:9664"/>
        <dbReference type="Rhea" id="RHEA-COMP:9683"/>
        <dbReference type="ChEBI" id="CHEBI:30616"/>
        <dbReference type="ChEBI" id="CHEBI:33019"/>
        <dbReference type="ChEBI" id="CHEBI:57305"/>
        <dbReference type="ChEBI" id="CHEBI:78442"/>
        <dbReference type="ChEBI" id="CHEBI:78522"/>
        <dbReference type="ChEBI" id="CHEBI:456215"/>
        <dbReference type="EC" id="6.1.1.14"/>
    </reaction>
</comment>
<dbReference type="Pfam" id="PF05746">
    <property type="entry name" value="DALR_1"/>
    <property type="match status" value="1"/>
</dbReference>
<dbReference type="PANTHER" id="PTHR30075:SF2">
    <property type="entry name" value="GLYCINE--TRNA LIGASE, CHLOROPLASTIC_MITOCHONDRIAL 2"/>
    <property type="match status" value="1"/>
</dbReference>
<evidence type="ECO:0000256" key="2">
    <source>
        <dbReference type="ARBA" id="ARBA00008226"/>
    </source>
</evidence>
<comment type="subcellular location">
    <subcellularLocation>
        <location evidence="1 10">Cytoplasm</location>
    </subcellularLocation>
</comment>
<dbReference type="InterPro" id="IPR015944">
    <property type="entry name" value="Gly-tRNA-synth_bsu"/>
</dbReference>
<evidence type="ECO:0000259" key="11">
    <source>
        <dbReference type="Pfam" id="PF05746"/>
    </source>
</evidence>
<keyword evidence="7 10" id="KW-0648">Protein biosynthesis</keyword>
<dbReference type="SUPFAM" id="SSF109604">
    <property type="entry name" value="HD-domain/PDEase-like"/>
    <property type="match status" value="1"/>
</dbReference>
<dbReference type="Proteomes" id="UP001333102">
    <property type="component" value="Chromosome"/>
</dbReference>
<dbReference type="PRINTS" id="PR01045">
    <property type="entry name" value="TRNASYNTHGB"/>
</dbReference>
<dbReference type="RefSeq" id="WP_324670210.1">
    <property type="nucleotide sequence ID" value="NZ_CP141614.1"/>
</dbReference>
<dbReference type="InterPro" id="IPR006194">
    <property type="entry name" value="Gly-tRNA-synth_heterodimer"/>
</dbReference>
<dbReference type="PROSITE" id="PS50861">
    <property type="entry name" value="AA_TRNA_LIGASE_II_GLYAB"/>
    <property type="match status" value="1"/>
</dbReference>
<sequence length="696" mass="76334">MKSLLVEIGVEELPARVVDDAMRQLVDGLATALEQARLGSVRRRGFATPRRLAALLDGVAERQQEREVRVRGPARRVAFDEQGQPTRAALGFARSQGVTPESLVVERTPEGEYVFAVKREPARPAEEVLAEVIPQVVRRVAFTRSMRWGPPELRFARPIRWLVVLWGDQVLPVSLDGLQAGRESRGHRLAHPGPVAIPRADAYEVTMESVAVIADPERRRRMVAEEIEAAAARNAGHPLATPALLDEIANLVEYPVALVGRFDPGYLELPREVLMTTMAAHQRYVAVAGDDGRLLPAFVVVANGPHIHEALVREGNERVLEARLADARFFWREDRKQPLGSRVEQLRGVVFHERLGSMHDKVQRLVELVRYLSGRFELAPADAAAAERAAALSKADLVTHMVYEFPELQGIMGREYARASGEPEAVAVALAEQYQPRGAGDELPATPAGAVLSLADRLDTLVGFFGIGLGPTGSEDPFALRRHALALVRIVLARSWHGSLREAIGRAAGLYGDRLDRPVTELAAELEEFIRQRLRGLLADQGLAADVVEAALGAGDDDLAAVAHRARELARVVEAPYFDDALVAFQRAYNITRGRLDDGEVEASLLQEPSERALVEAMAQGLPEADERLTAGDVAGAVRRLAELRPAVDRFFDDVLVMAEDERVRANRLRILSRLVRAFARIANFAALTARAAARA</sequence>
<reference evidence="13" key="1">
    <citation type="submission" date="2023-12" db="EMBL/GenBank/DDBJ databases">
        <title>Novel isolates from deep terrestrial aquifers shed light on the physiology and ecology of the class Limnochordia.</title>
        <authorList>
            <person name="Karnachuk O.V."/>
            <person name="Lukina A.P."/>
            <person name="Avakyan M.R."/>
            <person name="Kadnikov V."/>
            <person name="Begmatov S."/>
            <person name="Beletsky A.V."/>
            <person name="Mardanov A.V."/>
            <person name="Ravin N.V."/>
        </authorList>
    </citation>
    <scope>NUCLEOTIDE SEQUENCE [LARGE SCALE GENOMIC DNA]</scope>
    <source>
        <strain evidence="13">LN</strain>
    </source>
</reference>
<name>A0ABZ1BUK4_9FIRM</name>
<dbReference type="PANTHER" id="PTHR30075">
    <property type="entry name" value="GLYCYL-TRNA SYNTHETASE"/>
    <property type="match status" value="1"/>
</dbReference>
<keyword evidence="5 10" id="KW-0547">Nucleotide-binding</keyword>
<dbReference type="HAMAP" id="MF_00255">
    <property type="entry name" value="Gly_tRNA_synth_beta"/>
    <property type="match status" value="1"/>
</dbReference>
<evidence type="ECO:0000256" key="9">
    <source>
        <dbReference type="ARBA" id="ARBA00047937"/>
    </source>
</evidence>
<organism evidence="12 13">
    <name type="scientific">Geochorda subterranea</name>
    <dbReference type="NCBI Taxonomy" id="3109564"/>
    <lineage>
        <taxon>Bacteria</taxon>
        <taxon>Bacillati</taxon>
        <taxon>Bacillota</taxon>
        <taxon>Limnochordia</taxon>
        <taxon>Limnochordales</taxon>
        <taxon>Geochordaceae</taxon>
        <taxon>Geochorda</taxon>
    </lineage>
</organism>
<feature type="domain" description="DALR anticodon binding" evidence="11">
    <location>
        <begin position="584"/>
        <end position="675"/>
    </location>
</feature>
<dbReference type="GO" id="GO:0004820">
    <property type="term" value="F:glycine-tRNA ligase activity"/>
    <property type="evidence" value="ECO:0007669"/>
    <property type="project" value="UniProtKB-EC"/>
</dbReference>
<dbReference type="InterPro" id="IPR008909">
    <property type="entry name" value="DALR_anticod-bd"/>
</dbReference>
<keyword evidence="13" id="KW-1185">Reference proteome</keyword>
<evidence type="ECO:0000256" key="8">
    <source>
        <dbReference type="ARBA" id="ARBA00023146"/>
    </source>
</evidence>
<dbReference type="EMBL" id="CP141614">
    <property type="protein sequence ID" value="WRP15802.1"/>
    <property type="molecule type" value="Genomic_DNA"/>
</dbReference>
<dbReference type="Pfam" id="PF02092">
    <property type="entry name" value="tRNA_synt_2f"/>
    <property type="match status" value="1"/>
</dbReference>